<dbReference type="EMBL" id="LPZR01000229">
    <property type="protein sequence ID" value="KYO49350.1"/>
    <property type="molecule type" value="Genomic_DNA"/>
</dbReference>
<accession>A0A162JJZ8</accession>
<dbReference type="Pfam" id="PF03466">
    <property type="entry name" value="LysR_substrate"/>
    <property type="match status" value="1"/>
</dbReference>
<dbReference type="InterPro" id="IPR050950">
    <property type="entry name" value="HTH-type_LysR_regulators"/>
</dbReference>
<dbReference type="GeneID" id="97244007"/>
<gene>
    <name evidence="6" type="ORF">AUP44_18315</name>
</gene>
<dbReference type="AlphaFoldDB" id="A0A162JJZ8"/>
<dbReference type="PROSITE" id="PS50931">
    <property type="entry name" value="HTH_LYSR"/>
    <property type="match status" value="1"/>
</dbReference>
<dbReference type="InterPro" id="IPR036390">
    <property type="entry name" value="WH_DNA-bd_sf"/>
</dbReference>
<evidence type="ECO:0000313" key="7">
    <source>
        <dbReference type="Proteomes" id="UP000075787"/>
    </source>
</evidence>
<keyword evidence="3" id="KW-0238">DNA-binding</keyword>
<organism evidence="6 7">
    <name type="scientific">Tistrella mobilis</name>
    <dbReference type="NCBI Taxonomy" id="171437"/>
    <lineage>
        <taxon>Bacteria</taxon>
        <taxon>Pseudomonadati</taxon>
        <taxon>Pseudomonadota</taxon>
        <taxon>Alphaproteobacteria</taxon>
        <taxon>Geminicoccales</taxon>
        <taxon>Geminicoccaceae</taxon>
        <taxon>Tistrella</taxon>
    </lineage>
</organism>
<evidence type="ECO:0000256" key="1">
    <source>
        <dbReference type="ARBA" id="ARBA00009437"/>
    </source>
</evidence>
<dbReference type="InterPro" id="IPR000847">
    <property type="entry name" value="LysR_HTH_N"/>
</dbReference>
<keyword evidence="4" id="KW-0804">Transcription</keyword>
<reference evidence="6 7" key="1">
    <citation type="submission" date="2015-12" db="EMBL/GenBank/DDBJ databases">
        <title>Genome sequence of Tistrella mobilis MCCC 1A02139.</title>
        <authorList>
            <person name="Lu L."/>
            <person name="Lai Q."/>
            <person name="Shao Z."/>
            <person name="Qian P."/>
        </authorList>
    </citation>
    <scope>NUCLEOTIDE SEQUENCE [LARGE SCALE GENOMIC DNA]</scope>
    <source>
        <strain evidence="6 7">MCCC 1A02139</strain>
    </source>
</reference>
<comment type="similarity">
    <text evidence="1">Belongs to the LysR transcriptional regulatory family.</text>
</comment>
<evidence type="ECO:0000259" key="5">
    <source>
        <dbReference type="PROSITE" id="PS50931"/>
    </source>
</evidence>
<dbReference type="InterPro" id="IPR005119">
    <property type="entry name" value="LysR_subst-bd"/>
</dbReference>
<dbReference type="GO" id="GO:0003700">
    <property type="term" value="F:DNA-binding transcription factor activity"/>
    <property type="evidence" value="ECO:0007669"/>
    <property type="project" value="InterPro"/>
</dbReference>
<dbReference type="Gene3D" id="3.40.190.290">
    <property type="match status" value="1"/>
</dbReference>
<dbReference type="PANTHER" id="PTHR30419:SF2">
    <property type="entry name" value="LYSR FAMILY TRANSCRIPTIONAL REGULATOR"/>
    <property type="match status" value="1"/>
</dbReference>
<dbReference type="SUPFAM" id="SSF53850">
    <property type="entry name" value="Periplasmic binding protein-like II"/>
    <property type="match status" value="1"/>
</dbReference>
<feature type="domain" description="HTH lysR-type" evidence="5">
    <location>
        <begin position="5"/>
        <end position="62"/>
    </location>
</feature>
<dbReference type="Pfam" id="PF00126">
    <property type="entry name" value="HTH_1"/>
    <property type="match status" value="1"/>
</dbReference>
<evidence type="ECO:0000256" key="2">
    <source>
        <dbReference type="ARBA" id="ARBA00023015"/>
    </source>
</evidence>
<comment type="caution">
    <text evidence="6">The sequence shown here is derived from an EMBL/GenBank/DDBJ whole genome shotgun (WGS) entry which is preliminary data.</text>
</comment>
<evidence type="ECO:0000256" key="4">
    <source>
        <dbReference type="ARBA" id="ARBA00023163"/>
    </source>
</evidence>
<dbReference type="InterPro" id="IPR036388">
    <property type="entry name" value="WH-like_DNA-bd_sf"/>
</dbReference>
<dbReference type="OrthoDB" id="9785974at2"/>
<sequence>MTLPPDWRSLQILLAAIDCGSVTRAAGRCGIAVSAAAKRIQELEAELGVRLLDRAARGVTPTPEGEVLARHARAMFAFGDRLADDLRAVAGGGLGRVRLAATMSVVAGHPLPQALAAFAHARPGIEVELIESTSLTILSELVEGRADLGIITIGTALPEGLTGQPWGRDRLLAVVPDGHPLAGRGGPGGEGIGLGELLREPLIEIIEGGAITLLLNDMAERAGLNPRAAFRVATVDSAIRMVAAGQGVAVIPDGMFDIFSPALGLVGVAIAEPWAHRRLRLVGRPAAVLSPAARLLHDHLADLAPRRSGTSPV</sequence>
<name>A0A162JJZ8_9PROT</name>
<dbReference type="Gene3D" id="1.10.10.10">
    <property type="entry name" value="Winged helix-like DNA-binding domain superfamily/Winged helix DNA-binding domain"/>
    <property type="match status" value="1"/>
</dbReference>
<dbReference type="SUPFAM" id="SSF46785">
    <property type="entry name" value="Winged helix' DNA-binding domain"/>
    <property type="match status" value="1"/>
</dbReference>
<dbReference type="GO" id="GO:0003677">
    <property type="term" value="F:DNA binding"/>
    <property type="evidence" value="ECO:0007669"/>
    <property type="project" value="UniProtKB-KW"/>
</dbReference>
<keyword evidence="2" id="KW-0805">Transcription regulation</keyword>
<dbReference type="FunFam" id="1.10.10.10:FF:000001">
    <property type="entry name" value="LysR family transcriptional regulator"/>
    <property type="match status" value="1"/>
</dbReference>
<protein>
    <recommendedName>
        <fullName evidence="5">HTH lysR-type domain-containing protein</fullName>
    </recommendedName>
</protein>
<dbReference type="Proteomes" id="UP000075787">
    <property type="component" value="Unassembled WGS sequence"/>
</dbReference>
<evidence type="ECO:0000256" key="3">
    <source>
        <dbReference type="ARBA" id="ARBA00023125"/>
    </source>
</evidence>
<dbReference type="PANTHER" id="PTHR30419">
    <property type="entry name" value="HTH-TYPE TRANSCRIPTIONAL REGULATOR YBHD"/>
    <property type="match status" value="1"/>
</dbReference>
<dbReference type="GO" id="GO:0005829">
    <property type="term" value="C:cytosol"/>
    <property type="evidence" value="ECO:0007669"/>
    <property type="project" value="TreeGrafter"/>
</dbReference>
<proteinExistence type="inferred from homology"/>
<dbReference type="RefSeq" id="WP_062770609.1">
    <property type="nucleotide sequence ID" value="NZ_CP121045.1"/>
</dbReference>
<evidence type="ECO:0000313" key="6">
    <source>
        <dbReference type="EMBL" id="KYO49350.1"/>
    </source>
</evidence>